<reference evidence="2 3" key="1">
    <citation type="submission" date="2022-10" db="EMBL/GenBank/DDBJ databases">
        <authorList>
            <person name="Xie J."/>
            <person name="Shen N."/>
        </authorList>
    </citation>
    <scope>NUCLEOTIDE SEQUENCE [LARGE SCALE GENOMIC DNA]</scope>
    <source>
        <strain evidence="2 3">YIM65594</strain>
    </source>
</reference>
<dbReference type="SUPFAM" id="SSF140453">
    <property type="entry name" value="EsxAB dimer-like"/>
    <property type="match status" value="1"/>
</dbReference>
<dbReference type="InterPro" id="IPR022536">
    <property type="entry name" value="EspC"/>
</dbReference>
<gene>
    <name evidence="2" type="ORF">OKJ99_34780</name>
</gene>
<protein>
    <submittedName>
        <fullName evidence="2">Type VII secretion target</fullName>
    </submittedName>
</protein>
<comment type="caution">
    <text evidence="2">The sequence shown here is derived from an EMBL/GenBank/DDBJ whole genome shotgun (WGS) entry which is preliminary data.</text>
</comment>
<feature type="region of interest" description="Disordered" evidence="1">
    <location>
        <begin position="14"/>
        <end position="49"/>
    </location>
</feature>
<organism evidence="2 3">
    <name type="scientific">Streptomyces endophyticus</name>
    <dbReference type="NCBI Taxonomy" id="714166"/>
    <lineage>
        <taxon>Bacteria</taxon>
        <taxon>Bacillati</taxon>
        <taxon>Actinomycetota</taxon>
        <taxon>Actinomycetes</taxon>
        <taxon>Kitasatosporales</taxon>
        <taxon>Streptomycetaceae</taxon>
        <taxon>Streptomyces</taxon>
    </lineage>
</organism>
<evidence type="ECO:0000256" key="1">
    <source>
        <dbReference type="SAM" id="MobiDB-lite"/>
    </source>
</evidence>
<dbReference type="Gene3D" id="1.10.287.1060">
    <property type="entry name" value="ESAT-6-like"/>
    <property type="match status" value="1"/>
</dbReference>
<keyword evidence="3" id="KW-1185">Reference proteome</keyword>
<dbReference type="EMBL" id="JAOZYC010000169">
    <property type="protein sequence ID" value="MEB8342673.1"/>
    <property type="molecule type" value="Genomic_DNA"/>
</dbReference>
<dbReference type="RefSeq" id="WP_326022231.1">
    <property type="nucleotide sequence ID" value="NZ_JAOZYC010000169.1"/>
</dbReference>
<dbReference type="Proteomes" id="UP001354931">
    <property type="component" value="Unassembled WGS sequence"/>
</dbReference>
<proteinExistence type="predicted"/>
<evidence type="ECO:0000313" key="3">
    <source>
        <dbReference type="Proteomes" id="UP001354931"/>
    </source>
</evidence>
<sequence length="107" mass="11688">MADIDINAARVRATAHDTESLARQTAKRLGHALDTSDEVPATHHGHGWQSPAELKACALKWEEHMVSLAKRMGELSEKLRDSADSYDRADAEAESRLRAGLADLGRA</sequence>
<name>A0ABU6FGR8_9ACTN</name>
<evidence type="ECO:0000313" key="2">
    <source>
        <dbReference type="EMBL" id="MEB8342673.1"/>
    </source>
</evidence>
<dbReference type="InterPro" id="IPR036689">
    <property type="entry name" value="ESAT-6-like_sf"/>
</dbReference>
<dbReference type="Pfam" id="PF10824">
    <property type="entry name" value="T7SS_ESX_EspC"/>
    <property type="match status" value="1"/>
</dbReference>
<accession>A0ABU6FGR8</accession>